<keyword evidence="1" id="KW-0812">Transmembrane</keyword>
<dbReference type="AlphaFoldDB" id="A0A078M2M6"/>
<gene>
    <name evidence="2" type="ORF">BN1050_00181</name>
</gene>
<protein>
    <submittedName>
        <fullName evidence="2">Uncharacterized protein</fullName>
    </submittedName>
</protein>
<keyword evidence="1" id="KW-0472">Membrane</keyword>
<sequence length="74" mass="8367">MNPLTRLFLFTALGWLIIIISLNLPVPAIIQLLLLVIGIGISCYALILIVKRMLKTGWDKTLLINEKPLNFYMA</sequence>
<evidence type="ECO:0000313" key="2">
    <source>
        <dbReference type="EMBL" id="CDZ99592.1"/>
    </source>
</evidence>
<name>A0A078M2M6_9BACL</name>
<reference evidence="2" key="1">
    <citation type="submission" date="2014-07" db="EMBL/GenBank/DDBJ databases">
        <authorList>
            <person name="Urmite Genomes Urmite Genomes"/>
        </authorList>
    </citation>
    <scope>NUCLEOTIDE SEQUENCE</scope>
    <source>
        <strain evidence="2">13S34_air</strain>
    </source>
</reference>
<dbReference type="EMBL" id="LN483073">
    <property type="protein sequence ID" value="CDZ99592.1"/>
    <property type="molecule type" value="Genomic_DNA"/>
</dbReference>
<organism evidence="2">
    <name type="scientific">Metalysinibacillus saudimassiliensis</name>
    <dbReference type="NCBI Taxonomy" id="1461583"/>
    <lineage>
        <taxon>Bacteria</taxon>
        <taxon>Bacillati</taxon>
        <taxon>Bacillota</taxon>
        <taxon>Bacilli</taxon>
        <taxon>Bacillales</taxon>
        <taxon>Caryophanaceae</taxon>
        <taxon>Metalysinibacillus</taxon>
    </lineage>
</organism>
<feature type="transmembrane region" description="Helical" evidence="1">
    <location>
        <begin position="30"/>
        <end position="50"/>
    </location>
</feature>
<keyword evidence="1" id="KW-1133">Transmembrane helix</keyword>
<feature type="transmembrane region" description="Helical" evidence="1">
    <location>
        <begin position="7"/>
        <end position="24"/>
    </location>
</feature>
<dbReference type="HOGENOM" id="CLU_2683460_0_0_9"/>
<dbReference type="PATRIC" id="fig|1461583.4.peg.175"/>
<evidence type="ECO:0000256" key="1">
    <source>
        <dbReference type="SAM" id="Phobius"/>
    </source>
</evidence>
<accession>A0A078M2M6</accession>
<proteinExistence type="predicted"/>